<feature type="compositionally biased region" description="Low complexity" evidence="1">
    <location>
        <begin position="497"/>
        <end position="513"/>
    </location>
</feature>
<dbReference type="InterPro" id="IPR016024">
    <property type="entry name" value="ARM-type_fold"/>
</dbReference>
<dbReference type="EMBL" id="KV454408">
    <property type="protein sequence ID" value="ODQ66817.1"/>
    <property type="molecule type" value="Genomic_DNA"/>
</dbReference>
<evidence type="ECO:0008006" key="4">
    <source>
        <dbReference type="Google" id="ProtNLM"/>
    </source>
</evidence>
<evidence type="ECO:0000313" key="3">
    <source>
        <dbReference type="Proteomes" id="UP000095009"/>
    </source>
</evidence>
<evidence type="ECO:0000313" key="2">
    <source>
        <dbReference type="EMBL" id="ODQ66817.1"/>
    </source>
</evidence>
<gene>
    <name evidence="2" type="ORF">NADFUDRAFT_82524</name>
</gene>
<proteinExistence type="predicted"/>
<dbReference type="GO" id="GO:0005085">
    <property type="term" value="F:guanyl-nucleotide exchange factor activity"/>
    <property type="evidence" value="ECO:0007669"/>
    <property type="project" value="InterPro"/>
</dbReference>
<sequence>MNLSQLEIKNFNCLADMLETSKPETAEIETSLAELAVLVRQDGYRSYSRVSKLIPVIADIFCTSPDPKVKGQCLRFIGNAVSYNEINQRALTDHSSFFKHGSKALWDSIQADNEENVNIYLAVLFNLCNESEYCQKFVVSHASLLELIFKAVDRYFSSDGFFLQYVCFLLDQLLSLDNTLQSLPIDCLNIFLRCCKQKLLIDNIIDEEEDDDDKRVAWSDHLVSLQTLLTLLEAPKYQVLILENEDKVADLFRICQVALAHSLTDVDLRRRILSVLGSIAAYDSFSDLIKISQTSSIYKTIQNLLYSLNSSTACASAALCVLGNIAVSSTRISEIIEQNPDIISTSISLLLETNDPFELQGAHFIKNCSIPASYRQAILECKVERLVSNLVNINIFPSIRRIGLQIARNLLSSWCHDSNQNNGYKFDRTYNLMVESLAKRYKVEDDSSLKIEIQSTYASIISSFSESNTINTLTSRLTNNKFIDLVGAILQGTEKYSSSSSSGQQPLQQPQPSTLVSPEANTTKVAIDEVSPIPEEQQMNQMHMSILRFTKSIGIIAENDALLKRFFDQTDLTTYGNLTNCLSIALLVGSAFSDGKDTTNQLKIGIMNNLVFTAVKIKEFLDNNRPGDPSLSRLCDEVINDCSPFLG</sequence>
<dbReference type="PANTHER" id="PTHR10957">
    <property type="entry name" value="RAP1 GTPASE-GDP DISSOCIATION STIMULATOR 1"/>
    <property type="match status" value="1"/>
</dbReference>
<reference evidence="2 3" key="1">
    <citation type="journal article" date="2016" name="Proc. Natl. Acad. Sci. U.S.A.">
        <title>Comparative genomics of biotechnologically important yeasts.</title>
        <authorList>
            <person name="Riley R."/>
            <person name="Haridas S."/>
            <person name="Wolfe K.H."/>
            <person name="Lopes M.R."/>
            <person name="Hittinger C.T."/>
            <person name="Goeker M."/>
            <person name="Salamov A.A."/>
            <person name="Wisecaver J.H."/>
            <person name="Long T.M."/>
            <person name="Calvey C.H."/>
            <person name="Aerts A.L."/>
            <person name="Barry K.W."/>
            <person name="Choi C."/>
            <person name="Clum A."/>
            <person name="Coughlan A.Y."/>
            <person name="Deshpande S."/>
            <person name="Douglass A.P."/>
            <person name="Hanson S.J."/>
            <person name="Klenk H.-P."/>
            <person name="LaButti K.M."/>
            <person name="Lapidus A."/>
            <person name="Lindquist E.A."/>
            <person name="Lipzen A.M."/>
            <person name="Meier-Kolthoff J.P."/>
            <person name="Ohm R.A."/>
            <person name="Otillar R.P."/>
            <person name="Pangilinan J.L."/>
            <person name="Peng Y."/>
            <person name="Rokas A."/>
            <person name="Rosa C.A."/>
            <person name="Scheuner C."/>
            <person name="Sibirny A.A."/>
            <person name="Slot J.C."/>
            <person name="Stielow J.B."/>
            <person name="Sun H."/>
            <person name="Kurtzman C.P."/>
            <person name="Blackwell M."/>
            <person name="Grigoriev I.V."/>
            <person name="Jeffries T.W."/>
        </authorList>
    </citation>
    <scope>NUCLEOTIDE SEQUENCE [LARGE SCALE GENOMIC DNA]</scope>
    <source>
        <strain evidence="2 3">DSM 6958</strain>
    </source>
</reference>
<dbReference type="InterPro" id="IPR011989">
    <property type="entry name" value="ARM-like"/>
</dbReference>
<protein>
    <recommendedName>
        <fullName evidence="4">ARM repeat-containing protein</fullName>
    </recommendedName>
</protein>
<evidence type="ECO:0000256" key="1">
    <source>
        <dbReference type="SAM" id="MobiDB-lite"/>
    </source>
</evidence>
<dbReference type="OrthoDB" id="4059796at2759"/>
<dbReference type="SUPFAM" id="SSF48371">
    <property type="entry name" value="ARM repeat"/>
    <property type="match status" value="1"/>
</dbReference>
<name>A0A1E3PPP8_9ASCO</name>
<dbReference type="InterPro" id="IPR040144">
    <property type="entry name" value="RAP1GDS1"/>
</dbReference>
<accession>A0A1E3PPP8</accession>
<dbReference type="Proteomes" id="UP000095009">
    <property type="component" value="Unassembled WGS sequence"/>
</dbReference>
<dbReference type="AlphaFoldDB" id="A0A1E3PPP8"/>
<dbReference type="Gene3D" id="1.25.10.10">
    <property type="entry name" value="Leucine-rich Repeat Variant"/>
    <property type="match status" value="2"/>
</dbReference>
<feature type="region of interest" description="Disordered" evidence="1">
    <location>
        <begin position="496"/>
        <end position="520"/>
    </location>
</feature>
<keyword evidence="3" id="KW-1185">Reference proteome</keyword>
<organism evidence="2 3">
    <name type="scientific">Nadsonia fulvescens var. elongata DSM 6958</name>
    <dbReference type="NCBI Taxonomy" id="857566"/>
    <lineage>
        <taxon>Eukaryota</taxon>
        <taxon>Fungi</taxon>
        <taxon>Dikarya</taxon>
        <taxon>Ascomycota</taxon>
        <taxon>Saccharomycotina</taxon>
        <taxon>Dipodascomycetes</taxon>
        <taxon>Dipodascales</taxon>
        <taxon>Dipodascales incertae sedis</taxon>
        <taxon>Nadsonia</taxon>
    </lineage>
</organism>